<dbReference type="InterPro" id="IPR047200">
    <property type="entry name" value="MFS_YcaD-like"/>
</dbReference>
<name>A0ABU9VGN9_9BACI</name>
<evidence type="ECO:0000256" key="3">
    <source>
        <dbReference type="ARBA" id="ARBA00022448"/>
    </source>
</evidence>
<dbReference type="InterPro" id="IPR011701">
    <property type="entry name" value="MFS"/>
</dbReference>
<feature type="domain" description="Major facilitator superfamily (MFS) profile" evidence="9">
    <location>
        <begin position="9"/>
        <end position="386"/>
    </location>
</feature>
<dbReference type="Pfam" id="PF12832">
    <property type="entry name" value="MFS_1_like"/>
    <property type="match status" value="1"/>
</dbReference>
<keyword evidence="6 8" id="KW-1133">Transmembrane helix</keyword>
<feature type="transmembrane region" description="Helical" evidence="8">
    <location>
        <begin position="297"/>
        <end position="321"/>
    </location>
</feature>
<dbReference type="InterPro" id="IPR001958">
    <property type="entry name" value="Tet-R_TetA/multi-R_MdtG-like"/>
</dbReference>
<feature type="transmembrane region" description="Helical" evidence="8">
    <location>
        <begin position="134"/>
        <end position="154"/>
    </location>
</feature>
<dbReference type="Pfam" id="PF07690">
    <property type="entry name" value="MFS_1"/>
    <property type="match status" value="1"/>
</dbReference>
<accession>A0ABU9VGN9</accession>
<dbReference type="PROSITE" id="PS00216">
    <property type="entry name" value="SUGAR_TRANSPORT_1"/>
    <property type="match status" value="1"/>
</dbReference>
<evidence type="ECO:0000313" key="10">
    <source>
        <dbReference type="EMBL" id="MEN0642782.1"/>
    </source>
</evidence>
<dbReference type="CDD" id="cd17477">
    <property type="entry name" value="MFS_YcaD_like"/>
    <property type="match status" value="1"/>
</dbReference>
<dbReference type="RefSeq" id="WP_343129842.1">
    <property type="nucleotide sequence ID" value="NZ_JBCITK010000001.1"/>
</dbReference>
<gene>
    <name evidence="10" type="ORF">MKY91_06355</name>
</gene>
<sequence length="393" mass="42687">MKVNHPGYRFSMLIVMVAIAGFAQGMLLPLLSILLEEAGVSSSLNGLNATALYIGVLLASPFIEKPVRTFGYKPVITVGLLVMTISLILLPIWAFFWFWFVLRMVIGIADNMVHYATQVWITSTSTAKNRGRNISIYGLAFGLGFGAGPLMIHLLKVAEWLPFVIAAVLTFITWLFVSRLANEFPSQDIDTRAPQTTWARYRSVVKMAWFSLLPGFAYGYLEASLHGNYPVYALRSGLSIDQVSLLLPAFVVGGLLTQLPLGLASDKFGRKIILLTIATLGSACFFLMIAVEHSPTMLFLLFLAGGGCVGSLYSLGVAFMADLVPTYLLPTANVMMAVSFGLGSISGPLIGGWLIEMVEQGSVYYSIGGMLVLVVVAGLLFKQQHTEVEPHPS</sequence>
<evidence type="ECO:0000256" key="7">
    <source>
        <dbReference type="ARBA" id="ARBA00023136"/>
    </source>
</evidence>
<organism evidence="10 11">
    <name type="scientific">Alkalicoccobacillus gibsonii</name>
    <dbReference type="NCBI Taxonomy" id="79881"/>
    <lineage>
        <taxon>Bacteria</taxon>
        <taxon>Bacillati</taxon>
        <taxon>Bacillota</taxon>
        <taxon>Bacilli</taxon>
        <taxon>Bacillales</taxon>
        <taxon>Bacillaceae</taxon>
        <taxon>Alkalicoccobacillus</taxon>
    </lineage>
</organism>
<dbReference type="PANTHER" id="PTHR23521:SF2">
    <property type="entry name" value="TRANSPORTER MFS SUPERFAMILY"/>
    <property type="match status" value="1"/>
</dbReference>
<feature type="transmembrane region" description="Helical" evidence="8">
    <location>
        <begin position="333"/>
        <end position="355"/>
    </location>
</feature>
<evidence type="ECO:0000256" key="2">
    <source>
        <dbReference type="ARBA" id="ARBA00007520"/>
    </source>
</evidence>
<feature type="transmembrane region" description="Helical" evidence="8">
    <location>
        <begin position="361"/>
        <end position="381"/>
    </location>
</feature>
<evidence type="ECO:0000256" key="8">
    <source>
        <dbReference type="SAM" id="Phobius"/>
    </source>
</evidence>
<dbReference type="Proteomes" id="UP001418796">
    <property type="component" value="Unassembled WGS sequence"/>
</dbReference>
<evidence type="ECO:0000256" key="1">
    <source>
        <dbReference type="ARBA" id="ARBA00004651"/>
    </source>
</evidence>
<feature type="transmembrane region" description="Helical" evidence="8">
    <location>
        <begin position="272"/>
        <end position="291"/>
    </location>
</feature>
<dbReference type="PRINTS" id="PR01035">
    <property type="entry name" value="TCRTETA"/>
</dbReference>
<dbReference type="InterPro" id="IPR024989">
    <property type="entry name" value="MFS_assoc_dom"/>
</dbReference>
<dbReference type="InterPro" id="IPR020846">
    <property type="entry name" value="MFS_dom"/>
</dbReference>
<keyword evidence="3" id="KW-0813">Transport</keyword>
<evidence type="ECO:0000256" key="6">
    <source>
        <dbReference type="ARBA" id="ARBA00022989"/>
    </source>
</evidence>
<evidence type="ECO:0000259" key="9">
    <source>
        <dbReference type="PROSITE" id="PS50850"/>
    </source>
</evidence>
<dbReference type="InterPro" id="IPR005829">
    <property type="entry name" value="Sugar_transporter_CS"/>
</dbReference>
<dbReference type="EMBL" id="JBCITK010000001">
    <property type="protein sequence ID" value="MEN0642782.1"/>
    <property type="molecule type" value="Genomic_DNA"/>
</dbReference>
<dbReference type="SUPFAM" id="SSF103473">
    <property type="entry name" value="MFS general substrate transporter"/>
    <property type="match status" value="1"/>
</dbReference>
<keyword evidence="11" id="KW-1185">Reference proteome</keyword>
<proteinExistence type="inferred from homology"/>
<feature type="transmembrane region" description="Helical" evidence="8">
    <location>
        <begin position="160"/>
        <end position="182"/>
    </location>
</feature>
<reference evidence="10 11" key="1">
    <citation type="submission" date="2024-03" db="EMBL/GenBank/DDBJ databases">
        <title>Bacilli Hybrid Assemblies.</title>
        <authorList>
            <person name="Kovac J."/>
        </authorList>
    </citation>
    <scope>NUCLEOTIDE SEQUENCE [LARGE SCALE GENOMIC DNA]</scope>
    <source>
        <strain evidence="10 11">FSL R7-0666</strain>
    </source>
</reference>
<evidence type="ECO:0000313" key="11">
    <source>
        <dbReference type="Proteomes" id="UP001418796"/>
    </source>
</evidence>
<keyword evidence="5 8" id="KW-0812">Transmembrane</keyword>
<feature type="transmembrane region" description="Helical" evidence="8">
    <location>
        <begin position="245"/>
        <end position="265"/>
    </location>
</feature>
<keyword evidence="7 8" id="KW-0472">Membrane</keyword>
<feature type="transmembrane region" description="Helical" evidence="8">
    <location>
        <begin position="12"/>
        <end position="34"/>
    </location>
</feature>
<comment type="similarity">
    <text evidence="2">Belongs to the major facilitator superfamily. TCR/Tet family.</text>
</comment>
<dbReference type="InterPro" id="IPR036259">
    <property type="entry name" value="MFS_trans_sf"/>
</dbReference>
<evidence type="ECO:0000256" key="4">
    <source>
        <dbReference type="ARBA" id="ARBA00022475"/>
    </source>
</evidence>
<feature type="transmembrane region" description="Helical" evidence="8">
    <location>
        <begin position="75"/>
        <end position="98"/>
    </location>
</feature>
<dbReference type="PROSITE" id="PS50850">
    <property type="entry name" value="MFS"/>
    <property type="match status" value="1"/>
</dbReference>
<protein>
    <submittedName>
        <fullName evidence="10">MFS transporter</fullName>
    </submittedName>
</protein>
<keyword evidence="4" id="KW-1003">Cell membrane</keyword>
<dbReference type="PANTHER" id="PTHR23521">
    <property type="entry name" value="TRANSPORTER MFS SUPERFAMILY"/>
    <property type="match status" value="1"/>
</dbReference>
<comment type="caution">
    <text evidence="10">The sequence shown here is derived from an EMBL/GenBank/DDBJ whole genome shotgun (WGS) entry which is preliminary data.</text>
</comment>
<comment type="subcellular location">
    <subcellularLocation>
        <location evidence="1">Cell membrane</location>
        <topology evidence="1">Multi-pass membrane protein</topology>
    </subcellularLocation>
</comment>
<evidence type="ECO:0000256" key="5">
    <source>
        <dbReference type="ARBA" id="ARBA00022692"/>
    </source>
</evidence>
<dbReference type="Gene3D" id="1.20.1250.20">
    <property type="entry name" value="MFS general substrate transporter like domains"/>
    <property type="match status" value="2"/>
</dbReference>